<dbReference type="STRING" id="490829.SAMN05421850_101864"/>
<dbReference type="AlphaFoldDB" id="A0A1G8ICF3"/>
<keyword evidence="2" id="KW-1185">Reference proteome</keyword>
<sequence length="181" mass="18910">MAELVAKSPCAGLLPISEGGVTVSEVDPGPITAIAPFRGKEKTLNTALTRAHGLGWPAPGQSDAAGDARIQWFGHSHALLMGVAPKASLANHAALTDQGDAWAVVRIDGKGARDVLARLTPLDLRPAAFPVGATARSELQHMQAAITRVGRDAFQVMVFRSMAQTLVHDLQVALRAVAARG</sequence>
<gene>
    <name evidence="1" type="ORF">SAMN05421850_101864</name>
</gene>
<protein>
    <submittedName>
        <fullName evidence="1">Sarcosine oxidase subunit gamma</fullName>
    </submittedName>
</protein>
<evidence type="ECO:0000313" key="1">
    <source>
        <dbReference type="EMBL" id="SDI16659.1"/>
    </source>
</evidence>
<dbReference type="SUPFAM" id="SSF103025">
    <property type="entry name" value="Folate-binding domain"/>
    <property type="match status" value="1"/>
</dbReference>
<dbReference type="Proteomes" id="UP000199340">
    <property type="component" value="Unassembled WGS sequence"/>
</dbReference>
<dbReference type="Gene3D" id="3.30.1360.120">
    <property type="entry name" value="Probable tRNA modification gtpase trme, domain 1"/>
    <property type="match status" value="1"/>
</dbReference>
<dbReference type="RefSeq" id="WP_090027093.1">
    <property type="nucleotide sequence ID" value="NZ_FNEB01000001.1"/>
</dbReference>
<dbReference type="InterPro" id="IPR027266">
    <property type="entry name" value="TrmE/GcvT-like"/>
</dbReference>
<accession>A0A1G8ICF3</accession>
<reference evidence="1 2" key="1">
    <citation type="submission" date="2016-10" db="EMBL/GenBank/DDBJ databases">
        <authorList>
            <person name="de Groot N.N."/>
        </authorList>
    </citation>
    <scope>NUCLEOTIDE SEQUENCE [LARGE SCALE GENOMIC DNA]</scope>
    <source>
        <strain evidence="1 2">DSM 28010</strain>
    </source>
</reference>
<name>A0A1G8ICF3_9RHOB</name>
<dbReference type="Pfam" id="PF04268">
    <property type="entry name" value="SoxG"/>
    <property type="match status" value="1"/>
</dbReference>
<proteinExistence type="predicted"/>
<organism evidence="1 2">
    <name type="scientific">Lutimaribacter saemankumensis</name>
    <dbReference type="NCBI Taxonomy" id="490829"/>
    <lineage>
        <taxon>Bacteria</taxon>
        <taxon>Pseudomonadati</taxon>
        <taxon>Pseudomonadota</taxon>
        <taxon>Alphaproteobacteria</taxon>
        <taxon>Rhodobacterales</taxon>
        <taxon>Roseobacteraceae</taxon>
        <taxon>Lutimaribacter</taxon>
    </lineage>
</organism>
<dbReference type="OrthoDB" id="7350722at2"/>
<dbReference type="InterPro" id="IPR007375">
    <property type="entry name" value="SoxG"/>
</dbReference>
<dbReference type="EMBL" id="FNEB01000001">
    <property type="protein sequence ID" value="SDI16659.1"/>
    <property type="molecule type" value="Genomic_DNA"/>
</dbReference>
<evidence type="ECO:0000313" key="2">
    <source>
        <dbReference type="Proteomes" id="UP000199340"/>
    </source>
</evidence>